<name>A0A165DRY0_9APHY</name>
<dbReference type="Proteomes" id="UP000076871">
    <property type="component" value="Unassembled WGS sequence"/>
</dbReference>
<accession>A0A165DRY0</accession>
<protein>
    <recommendedName>
        <fullName evidence="4">Bromo domain-containing protein</fullName>
    </recommendedName>
</protein>
<dbReference type="EMBL" id="KV427629">
    <property type="protein sequence ID" value="KZT05506.1"/>
    <property type="molecule type" value="Genomic_DNA"/>
</dbReference>
<dbReference type="Gene3D" id="1.20.920.10">
    <property type="entry name" value="Bromodomain-like"/>
    <property type="match status" value="1"/>
</dbReference>
<dbReference type="STRING" id="1314785.A0A165DRY0"/>
<organism evidence="5 6">
    <name type="scientific">Laetiporus sulphureus 93-53</name>
    <dbReference type="NCBI Taxonomy" id="1314785"/>
    <lineage>
        <taxon>Eukaryota</taxon>
        <taxon>Fungi</taxon>
        <taxon>Dikarya</taxon>
        <taxon>Basidiomycota</taxon>
        <taxon>Agaricomycotina</taxon>
        <taxon>Agaricomycetes</taxon>
        <taxon>Polyporales</taxon>
        <taxon>Laetiporus</taxon>
    </lineage>
</organism>
<feature type="compositionally biased region" description="Low complexity" evidence="3">
    <location>
        <begin position="236"/>
        <end position="253"/>
    </location>
</feature>
<feature type="region of interest" description="Disordered" evidence="3">
    <location>
        <begin position="336"/>
        <end position="384"/>
    </location>
</feature>
<dbReference type="SMART" id="SM00297">
    <property type="entry name" value="BROMO"/>
    <property type="match status" value="1"/>
</dbReference>
<dbReference type="InterPro" id="IPR001487">
    <property type="entry name" value="Bromodomain"/>
</dbReference>
<dbReference type="Pfam" id="PF00439">
    <property type="entry name" value="Bromodomain"/>
    <property type="match status" value="1"/>
</dbReference>
<feature type="compositionally biased region" description="Basic and acidic residues" evidence="3">
    <location>
        <begin position="349"/>
        <end position="380"/>
    </location>
</feature>
<evidence type="ECO:0000256" key="2">
    <source>
        <dbReference type="PROSITE-ProRule" id="PRU00035"/>
    </source>
</evidence>
<dbReference type="RefSeq" id="XP_040763246.1">
    <property type="nucleotide sequence ID" value="XM_040909097.1"/>
</dbReference>
<keyword evidence="1 2" id="KW-0103">Bromodomain</keyword>
<dbReference type="CDD" id="cd04369">
    <property type="entry name" value="Bromodomain"/>
    <property type="match status" value="1"/>
</dbReference>
<evidence type="ECO:0000256" key="1">
    <source>
        <dbReference type="ARBA" id="ARBA00023117"/>
    </source>
</evidence>
<proteinExistence type="predicted"/>
<dbReference type="PANTHER" id="PTHR15398:SF4">
    <property type="entry name" value="BROMODOMAIN-CONTAINING PROTEIN 8 ISOFORM X1"/>
    <property type="match status" value="1"/>
</dbReference>
<reference evidence="5 6" key="1">
    <citation type="journal article" date="2016" name="Mol. Biol. Evol.">
        <title>Comparative Genomics of Early-Diverging Mushroom-Forming Fungi Provides Insights into the Origins of Lignocellulose Decay Capabilities.</title>
        <authorList>
            <person name="Nagy L.G."/>
            <person name="Riley R."/>
            <person name="Tritt A."/>
            <person name="Adam C."/>
            <person name="Daum C."/>
            <person name="Floudas D."/>
            <person name="Sun H."/>
            <person name="Yadav J.S."/>
            <person name="Pangilinan J."/>
            <person name="Larsson K.H."/>
            <person name="Matsuura K."/>
            <person name="Barry K."/>
            <person name="Labutti K."/>
            <person name="Kuo R."/>
            <person name="Ohm R.A."/>
            <person name="Bhattacharya S.S."/>
            <person name="Shirouzu T."/>
            <person name="Yoshinaga Y."/>
            <person name="Martin F.M."/>
            <person name="Grigoriev I.V."/>
            <person name="Hibbett D.S."/>
        </authorList>
    </citation>
    <scope>NUCLEOTIDE SEQUENCE [LARGE SCALE GENOMIC DNA]</scope>
    <source>
        <strain evidence="5 6">93-53</strain>
    </source>
</reference>
<evidence type="ECO:0000313" key="6">
    <source>
        <dbReference type="Proteomes" id="UP000076871"/>
    </source>
</evidence>
<dbReference type="GO" id="GO:0035267">
    <property type="term" value="C:NuA4 histone acetyltransferase complex"/>
    <property type="evidence" value="ECO:0007669"/>
    <property type="project" value="TreeGrafter"/>
</dbReference>
<feature type="compositionally biased region" description="Polar residues" evidence="3">
    <location>
        <begin position="167"/>
        <end position="176"/>
    </location>
</feature>
<dbReference type="PANTHER" id="PTHR15398">
    <property type="entry name" value="BROMODOMAIN-CONTAINING PROTEIN 8"/>
    <property type="match status" value="1"/>
</dbReference>
<dbReference type="GeneID" id="63826126"/>
<dbReference type="InParanoid" id="A0A165DRY0"/>
<dbReference type="AlphaFoldDB" id="A0A165DRY0"/>
<dbReference type="PROSITE" id="PS50014">
    <property type="entry name" value="BROMODOMAIN_2"/>
    <property type="match status" value="1"/>
</dbReference>
<dbReference type="OrthoDB" id="1742084at2759"/>
<evidence type="ECO:0000313" key="5">
    <source>
        <dbReference type="EMBL" id="KZT05506.1"/>
    </source>
</evidence>
<keyword evidence="6" id="KW-1185">Reference proteome</keyword>
<feature type="compositionally biased region" description="Low complexity" evidence="3">
    <location>
        <begin position="280"/>
        <end position="294"/>
    </location>
</feature>
<gene>
    <name evidence="5" type="ORF">LAESUDRAFT_726769</name>
</gene>
<dbReference type="GO" id="GO:0006325">
    <property type="term" value="P:chromatin organization"/>
    <property type="evidence" value="ECO:0007669"/>
    <property type="project" value="UniProtKB-ARBA"/>
</dbReference>
<feature type="domain" description="Bromo" evidence="4">
    <location>
        <begin position="425"/>
        <end position="495"/>
    </location>
</feature>
<feature type="region of interest" description="Disordered" evidence="3">
    <location>
        <begin position="141"/>
        <end position="311"/>
    </location>
</feature>
<dbReference type="SUPFAM" id="SSF47370">
    <property type="entry name" value="Bromodomain"/>
    <property type="match status" value="1"/>
</dbReference>
<dbReference type="PRINTS" id="PR00503">
    <property type="entry name" value="BROMODOMAIN"/>
</dbReference>
<feature type="compositionally biased region" description="Basic and acidic residues" evidence="3">
    <location>
        <begin position="214"/>
        <end position="223"/>
    </location>
</feature>
<evidence type="ECO:0000256" key="3">
    <source>
        <dbReference type="SAM" id="MobiDB-lite"/>
    </source>
</evidence>
<evidence type="ECO:0000259" key="4">
    <source>
        <dbReference type="PROSITE" id="PS50014"/>
    </source>
</evidence>
<sequence>MASTGRARRADVDASSLNNVERLIFAQAVYEYGSDKWGDVSGLLSKHPMISRPKNYFTPQTCPVLYSQLMEEAGLECSDANAAPRSKVHLKLAQHHYQRRVLELRELIAAEEAKFKTLVAEIDQIRDGLWDDKIRAQLGINAPARDVKEEDAAPQSEPAPETPELQRPQSALQSRKGTPEPIVIKDGVVETPPSPPKDEITAHPPTREPTPPHMEQDFEKEHVTPVPEETAEQNEVIEASVEAEQAEAVPAVAKTLPNMEAEEARKSPPSEEQPAEGAQEEVPTATVEPEVTVEQFESLPPSPEIRGTYPPLPAEVTVREETAAMEPAADADVTMLESQPVRESPPAPQEEHRGADGKRKAEEVEDAKTQRESKRAREESPMEEEEIALAALPKIRRQGRPPAPDTPGVSKRFQNMINMLHSQISAHRYGNLFHNPIRKAEAPDYHDIVKRPMDLKTIKARIKDGLISNSLEFQRDVYLMFANAMMYNRPGSDVYNMAEEMMLESEGHINTFRQTEGFHRI</sequence>
<dbReference type="InterPro" id="IPR036427">
    <property type="entry name" value="Bromodomain-like_sf"/>
</dbReference>